<feature type="domain" description="BTB" evidence="1">
    <location>
        <begin position="80"/>
        <end position="148"/>
    </location>
</feature>
<name>A0A2B7ZCS8_9EURO</name>
<dbReference type="PANTHER" id="PTHR47843">
    <property type="entry name" value="BTB DOMAIN-CONTAINING PROTEIN-RELATED"/>
    <property type="match status" value="1"/>
</dbReference>
<evidence type="ECO:0000313" key="2">
    <source>
        <dbReference type="EMBL" id="PGH31375.1"/>
    </source>
</evidence>
<evidence type="ECO:0000313" key="3">
    <source>
        <dbReference type="Proteomes" id="UP000226031"/>
    </source>
</evidence>
<gene>
    <name evidence="2" type="ORF">GX50_05855</name>
</gene>
<dbReference type="Gene3D" id="3.30.710.10">
    <property type="entry name" value="Potassium Channel Kv1.1, Chain A"/>
    <property type="match status" value="1"/>
</dbReference>
<keyword evidence="3" id="KW-1185">Reference proteome</keyword>
<dbReference type="CDD" id="cd18186">
    <property type="entry name" value="BTB_POZ_ZBTB_KLHL-like"/>
    <property type="match status" value="1"/>
</dbReference>
<dbReference type="AlphaFoldDB" id="A0A2B7ZCS8"/>
<dbReference type="InterPro" id="IPR000210">
    <property type="entry name" value="BTB/POZ_dom"/>
</dbReference>
<dbReference type="Proteomes" id="UP000226031">
    <property type="component" value="Unassembled WGS sequence"/>
</dbReference>
<dbReference type="VEuPathDB" id="FungiDB:EMCG_09700"/>
<dbReference type="InterPro" id="IPR011333">
    <property type="entry name" value="SKP1/BTB/POZ_sf"/>
</dbReference>
<dbReference type="STRING" id="73230.A0A2B7ZCS8"/>
<dbReference type="EMBL" id="PDND01000130">
    <property type="protein sequence ID" value="PGH31375.1"/>
    <property type="molecule type" value="Genomic_DNA"/>
</dbReference>
<sequence>MPENTSLQLPASSYIRRYGEPGWTTRPQAFGFMEPSFDAIDESFEEFLVKIKYPNPAADSFTDVSQHNFLAMLSGNVKTIDIVVGDGFKRTWNLHETLLCAASSFFQGAMRGQFREVSERKVYIKDDINDVFTLFVQWLYARSFSAPSMELLLRAYVFGDWVGASGFCTMALDKLYMEALKSEFSAEQVIWVAENTLPNSDLRRLVMDFVALKILSGRPFFSQEEWETLTPVHTELLKKVAVLSRRQAWVNPAMVTVPLLLPKLVYGIFNF</sequence>
<comment type="caution">
    <text evidence="2">The sequence shown here is derived from an EMBL/GenBank/DDBJ whole genome shotgun (WGS) entry which is preliminary data.</text>
</comment>
<accession>A0A2B7ZCS8</accession>
<evidence type="ECO:0000259" key="1">
    <source>
        <dbReference type="PROSITE" id="PS50097"/>
    </source>
</evidence>
<dbReference type="SUPFAM" id="SSF54695">
    <property type="entry name" value="POZ domain"/>
    <property type="match status" value="1"/>
</dbReference>
<organism evidence="2 3">
    <name type="scientific">[Emmonsia] crescens</name>
    <dbReference type="NCBI Taxonomy" id="73230"/>
    <lineage>
        <taxon>Eukaryota</taxon>
        <taxon>Fungi</taxon>
        <taxon>Dikarya</taxon>
        <taxon>Ascomycota</taxon>
        <taxon>Pezizomycotina</taxon>
        <taxon>Eurotiomycetes</taxon>
        <taxon>Eurotiomycetidae</taxon>
        <taxon>Onygenales</taxon>
        <taxon>Ajellomycetaceae</taxon>
        <taxon>Emergomyces</taxon>
    </lineage>
</organism>
<reference evidence="2 3" key="1">
    <citation type="submission" date="2017-10" db="EMBL/GenBank/DDBJ databases">
        <title>Comparative genomics in systemic dimorphic fungi from Ajellomycetaceae.</title>
        <authorList>
            <person name="Munoz J.F."/>
            <person name="Mcewen J.G."/>
            <person name="Clay O.K."/>
            <person name="Cuomo C.A."/>
        </authorList>
    </citation>
    <scope>NUCLEOTIDE SEQUENCE [LARGE SCALE GENOMIC DNA]</scope>
    <source>
        <strain evidence="2 3">UAMH4076</strain>
    </source>
</reference>
<dbReference type="PROSITE" id="PS50097">
    <property type="entry name" value="BTB"/>
    <property type="match status" value="1"/>
</dbReference>
<proteinExistence type="predicted"/>
<protein>
    <recommendedName>
        <fullName evidence="1">BTB domain-containing protein</fullName>
    </recommendedName>
</protein>
<dbReference type="PANTHER" id="PTHR47843:SF2">
    <property type="entry name" value="BTB DOMAIN-CONTAINING PROTEIN"/>
    <property type="match status" value="1"/>
</dbReference>